<evidence type="ECO:0000256" key="1">
    <source>
        <dbReference type="ARBA" id="ARBA00022729"/>
    </source>
</evidence>
<dbReference type="Gene3D" id="3.90.780.10">
    <property type="entry name" value="5'-Nucleotidase, C-terminal domain"/>
    <property type="match status" value="1"/>
</dbReference>
<dbReference type="AlphaFoldDB" id="A0A265NAU0"/>
<keyword evidence="2" id="KW-0547">Nucleotide-binding</keyword>
<dbReference type="SUPFAM" id="SSF55816">
    <property type="entry name" value="5'-nucleotidase (syn. UDP-sugar hydrolase), C-terminal domain"/>
    <property type="match status" value="1"/>
</dbReference>
<sequence>MQEKIYFYYTNDLHSNFEQWPRVTGFLKDAKASRAALGESCWIVDIGDHVDRVHPIAEAFMGKANVQLMNDAGYDLATIGNNEGITLAYDDLFHLYDDADFRVVCANLHSLNNETPDWLKPAVKIESVNGVNIGVIGLTAPFNAFYELLDWHISPQFEALEKYIAQLKQSTDIIILLSHLGLNEDQEIARRFKDIDVIIGGHTHHLLRTGEHVNNTIITAAGKHCAFIGEVILTWDHKKKELVKKEAYATDITHLAKDLQTEQTLQEMQEQAEKQLSKTVVQLDETIEVKWFKHTEIMQQLTNTVKNWTKADCGMLNSGLLLDQLQAGNITYQDIHRICPHPINPVVVELNGDELIEVIRASLTKDFMELKLKGFGFRGEVLGRMVFSGLDVETAFHKNGEEYVKNVRFTDGTLLDPDYKYSVATADTFTFGRLLPEVAKSEVKHYFLPEFLRDLLADTLRREYADK</sequence>
<dbReference type="PRINTS" id="PR01607">
    <property type="entry name" value="APYRASEFAMLY"/>
</dbReference>
<dbReference type="InterPro" id="IPR029052">
    <property type="entry name" value="Metallo-depent_PP-like"/>
</dbReference>
<keyword evidence="1" id="KW-0732">Signal</keyword>
<accession>A0A265NAU0</accession>
<evidence type="ECO:0000259" key="3">
    <source>
        <dbReference type="Pfam" id="PF00149"/>
    </source>
</evidence>
<dbReference type="InterPro" id="IPR036907">
    <property type="entry name" value="5'-Nucleotdase_C_sf"/>
</dbReference>
<dbReference type="CDD" id="cd00845">
    <property type="entry name" value="MPP_UshA_N_like"/>
    <property type="match status" value="1"/>
</dbReference>
<comment type="caution">
    <text evidence="5">The sequence shown here is derived from an EMBL/GenBank/DDBJ whole genome shotgun (WGS) entry which is preliminary data.</text>
</comment>
<dbReference type="RefSeq" id="WP_094885681.1">
    <property type="nucleotide sequence ID" value="NZ_NPMS01000004.1"/>
</dbReference>
<dbReference type="EMBL" id="NPMS01000004">
    <property type="protein sequence ID" value="OZU88584.1"/>
    <property type="molecule type" value="Genomic_DNA"/>
</dbReference>
<keyword evidence="6" id="KW-1185">Reference proteome</keyword>
<name>A0A265NAU0_9BACI</name>
<dbReference type="PANTHER" id="PTHR11575">
    <property type="entry name" value="5'-NUCLEOTIDASE-RELATED"/>
    <property type="match status" value="1"/>
</dbReference>
<evidence type="ECO:0000313" key="5">
    <source>
        <dbReference type="EMBL" id="OZU88584.1"/>
    </source>
</evidence>
<dbReference type="OrthoDB" id="9793179at2"/>
<evidence type="ECO:0000256" key="2">
    <source>
        <dbReference type="RuleBase" id="RU362119"/>
    </source>
</evidence>
<gene>
    <name evidence="5" type="ORF">CIL03_09795</name>
</gene>
<reference evidence="5 6" key="1">
    <citation type="submission" date="2017-08" db="EMBL/GenBank/DDBJ databases">
        <title>Virgibacillus indicus sp. nov. and Virgibacillus profoundi sp. nov, two moderately halophilic bacteria isolated from marine sediment by using the Microfluidic Streak Plate.</title>
        <authorList>
            <person name="Xu B."/>
            <person name="Hu B."/>
            <person name="Wang J."/>
            <person name="Zhu Y."/>
            <person name="Huang L."/>
            <person name="Du W."/>
            <person name="Huang Y."/>
        </authorList>
    </citation>
    <scope>NUCLEOTIDE SEQUENCE [LARGE SCALE GENOMIC DNA]</scope>
    <source>
        <strain evidence="5 6">IO3-P2-C2</strain>
    </source>
</reference>
<proteinExistence type="inferred from homology"/>
<dbReference type="Pfam" id="PF00149">
    <property type="entry name" value="Metallophos"/>
    <property type="match status" value="1"/>
</dbReference>
<dbReference type="GO" id="GO:0016787">
    <property type="term" value="F:hydrolase activity"/>
    <property type="evidence" value="ECO:0007669"/>
    <property type="project" value="UniProtKB-KW"/>
</dbReference>
<feature type="domain" description="5'-Nucleotidase C-terminal" evidence="4">
    <location>
        <begin position="286"/>
        <end position="428"/>
    </location>
</feature>
<dbReference type="PANTHER" id="PTHR11575:SF24">
    <property type="entry name" value="5'-NUCLEOTIDASE"/>
    <property type="match status" value="1"/>
</dbReference>
<dbReference type="InterPro" id="IPR006179">
    <property type="entry name" value="5_nucleotidase/apyrase"/>
</dbReference>
<dbReference type="InterPro" id="IPR004843">
    <property type="entry name" value="Calcineurin-like_PHP"/>
</dbReference>
<dbReference type="GO" id="GO:0009166">
    <property type="term" value="P:nucleotide catabolic process"/>
    <property type="evidence" value="ECO:0007669"/>
    <property type="project" value="InterPro"/>
</dbReference>
<keyword evidence="2" id="KW-0378">Hydrolase</keyword>
<feature type="domain" description="Calcineurin-like phosphoesterase" evidence="3">
    <location>
        <begin position="8"/>
        <end position="205"/>
    </location>
</feature>
<dbReference type="GO" id="GO:0000166">
    <property type="term" value="F:nucleotide binding"/>
    <property type="evidence" value="ECO:0007669"/>
    <property type="project" value="UniProtKB-KW"/>
</dbReference>
<comment type="similarity">
    <text evidence="2">Belongs to the 5'-nucleotidase family.</text>
</comment>
<dbReference type="Proteomes" id="UP000216498">
    <property type="component" value="Unassembled WGS sequence"/>
</dbReference>
<evidence type="ECO:0000259" key="4">
    <source>
        <dbReference type="Pfam" id="PF02872"/>
    </source>
</evidence>
<organism evidence="5 6">
    <name type="scientific">Virgibacillus indicus</name>
    <dbReference type="NCBI Taxonomy" id="2024554"/>
    <lineage>
        <taxon>Bacteria</taxon>
        <taxon>Bacillati</taxon>
        <taxon>Bacillota</taxon>
        <taxon>Bacilli</taxon>
        <taxon>Bacillales</taxon>
        <taxon>Bacillaceae</taxon>
        <taxon>Virgibacillus</taxon>
    </lineage>
</organism>
<dbReference type="PIRSF" id="PIRSF036361">
    <property type="entry name" value="YunD"/>
    <property type="match status" value="1"/>
</dbReference>
<protein>
    <submittedName>
        <fullName evidence="5">Metallophosphoesterase</fullName>
    </submittedName>
</protein>
<evidence type="ECO:0000313" key="6">
    <source>
        <dbReference type="Proteomes" id="UP000216498"/>
    </source>
</evidence>
<dbReference type="InterPro" id="IPR011240">
    <property type="entry name" value="Pesterase_YunD"/>
</dbReference>
<dbReference type="Pfam" id="PF02872">
    <property type="entry name" value="5_nucleotid_C"/>
    <property type="match status" value="1"/>
</dbReference>
<dbReference type="InterPro" id="IPR008334">
    <property type="entry name" value="5'-Nucleotdase_C"/>
</dbReference>
<dbReference type="SUPFAM" id="SSF56300">
    <property type="entry name" value="Metallo-dependent phosphatases"/>
    <property type="match status" value="1"/>
</dbReference>
<dbReference type="Gene3D" id="3.60.21.10">
    <property type="match status" value="1"/>
</dbReference>